<dbReference type="Proteomes" id="UP001218218">
    <property type="component" value="Unassembled WGS sequence"/>
</dbReference>
<name>A0AAD6ZVT0_9AGAR</name>
<evidence type="ECO:0000313" key="2">
    <source>
        <dbReference type="EMBL" id="KAJ7342600.1"/>
    </source>
</evidence>
<dbReference type="Gene3D" id="3.40.50.1820">
    <property type="entry name" value="alpha/beta hydrolase"/>
    <property type="match status" value="1"/>
</dbReference>
<evidence type="ECO:0000313" key="3">
    <source>
        <dbReference type="Proteomes" id="UP001218218"/>
    </source>
</evidence>
<gene>
    <name evidence="2" type="ORF">DFH08DRAFT_241284</name>
</gene>
<dbReference type="AlphaFoldDB" id="A0AAD6ZVT0"/>
<keyword evidence="3" id="KW-1185">Reference proteome</keyword>
<dbReference type="Pfam" id="PF12697">
    <property type="entry name" value="Abhydrolase_6"/>
    <property type="match status" value="1"/>
</dbReference>
<dbReference type="SUPFAM" id="SSF53474">
    <property type="entry name" value="alpha/beta-Hydrolases"/>
    <property type="match status" value="1"/>
</dbReference>
<comment type="caution">
    <text evidence="2">The sequence shown here is derived from an EMBL/GenBank/DDBJ whole genome shotgun (WGS) entry which is preliminary data.</text>
</comment>
<protein>
    <submittedName>
        <fullName evidence="2">Alpha/Beta hydrolase protein</fullName>
    </submittedName>
</protein>
<sequence length="342" mass="37440">MPSLTLNNGVVFGYTDSGAVTGGADYTTVVIIHGHTFHSGTFQRLNPLAQPNSLRIISVNRREYPGSSPYSTEDLTTFAEGNDAERASLLEQQGHDLAMFLDSLIAELSIPQSGGIALVGWSMGNLFLLALIACIQTLPTATRDRLSLFVNNAIILQSPSLALGLPSPPGRLIPHTDPDIAPEARGPAFAKWVSSYFLHGDLSTHNIDHLTYNDTDPAKPSTIETLKPEELLAMTDFAPAEKYDNIVGLPPFAGAVFKQTNKALFNPTVRDAWSSTRFWSLYGTAEPWNVIYGSWFLEDQSHAIDPKLEIISKVIEGGNHFLVWEHPEKAIDELKKCFSTSC</sequence>
<proteinExistence type="predicted"/>
<reference evidence="2" key="1">
    <citation type="submission" date="2023-03" db="EMBL/GenBank/DDBJ databases">
        <title>Massive genome expansion in bonnet fungi (Mycena s.s.) driven by repeated elements and novel gene families across ecological guilds.</title>
        <authorList>
            <consortium name="Lawrence Berkeley National Laboratory"/>
            <person name="Harder C.B."/>
            <person name="Miyauchi S."/>
            <person name="Viragh M."/>
            <person name="Kuo A."/>
            <person name="Thoen E."/>
            <person name="Andreopoulos B."/>
            <person name="Lu D."/>
            <person name="Skrede I."/>
            <person name="Drula E."/>
            <person name="Henrissat B."/>
            <person name="Morin E."/>
            <person name="Kohler A."/>
            <person name="Barry K."/>
            <person name="LaButti K."/>
            <person name="Morin E."/>
            <person name="Salamov A."/>
            <person name="Lipzen A."/>
            <person name="Mereny Z."/>
            <person name="Hegedus B."/>
            <person name="Baldrian P."/>
            <person name="Stursova M."/>
            <person name="Weitz H."/>
            <person name="Taylor A."/>
            <person name="Grigoriev I.V."/>
            <person name="Nagy L.G."/>
            <person name="Martin F."/>
            <person name="Kauserud H."/>
        </authorList>
    </citation>
    <scope>NUCLEOTIDE SEQUENCE</scope>
    <source>
        <strain evidence="2">CBHHK002</strain>
    </source>
</reference>
<keyword evidence="2" id="KW-0378">Hydrolase</keyword>
<evidence type="ECO:0000259" key="1">
    <source>
        <dbReference type="Pfam" id="PF12697"/>
    </source>
</evidence>
<feature type="domain" description="AB hydrolase-1" evidence="1">
    <location>
        <begin position="29"/>
        <end position="329"/>
    </location>
</feature>
<accession>A0AAD6ZVT0</accession>
<organism evidence="2 3">
    <name type="scientific">Mycena albidolilacea</name>
    <dbReference type="NCBI Taxonomy" id="1033008"/>
    <lineage>
        <taxon>Eukaryota</taxon>
        <taxon>Fungi</taxon>
        <taxon>Dikarya</taxon>
        <taxon>Basidiomycota</taxon>
        <taxon>Agaricomycotina</taxon>
        <taxon>Agaricomycetes</taxon>
        <taxon>Agaricomycetidae</taxon>
        <taxon>Agaricales</taxon>
        <taxon>Marasmiineae</taxon>
        <taxon>Mycenaceae</taxon>
        <taxon>Mycena</taxon>
    </lineage>
</organism>
<dbReference type="EMBL" id="JARIHO010000025">
    <property type="protein sequence ID" value="KAJ7342600.1"/>
    <property type="molecule type" value="Genomic_DNA"/>
</dbReference>
<dbReference type="InterPro" id="IPR029058">
    <property type="entry name" value="AB_hydrolase_fold"/>
</dbReference>
<dbReference type="InterPro" id="IPR000073">
    <property type="entry name" value="AB_hydrolase_1"/>
</dbReference>
<dbReference type="GO" id="GO:0016787">
    <property type="term" value="F:hydrolase activity"/>
    <property type="evidence" value="ECO:0007669"/>
    <property type="project" value="UniProtKB-KW"/>
</dbReference>